<dbReference type="Pfam" id="PF11941">
    <property type="entry name" value="DUF3459"/>
    <property type="match status" value="1"/>
</dbReference>
<keyword evidence="3" id="KW-1185">Reference proteome</keyword>
<name>A0A2T0UGN0_9ACTN</name>
<proteinExistence type="predicted"/>
<evidence type="ECO:0000313" key="2">
    <source>
        <dbReference type="EMBL" id="PRY56977.1"/>
    </source>
</evidence>
<sequence length="53" mass="5389">MLAFRRGGAFACAVNFSDAPIPLGLLGFDGAPLLASESLTDGVLAPDIAVWIA</sequence>
<dbReference type="Proteomes" id="UP000238176">
    <property type="component" value="Unassembled WGS sequence"/>
</dbReference>
<gene>
    <name evidence="2" type="ORF">B0I28_108288</name>
</gene>
<reference evidence="2 3" key="1">
    <citation type="submission" date="2018-03" db="EMBL/GenBank/DDBJ databases">
        <title>Genomic Encyclopedia of Type Strains, Phase III (KMG-III): the genomes of soil and plant-associated and newly described type strains.</title>
        <authorList>
            <person name="Whitman W."/>
        </authorList>
    </citation>
    <scope>NUCLEOTIDE SEQUENCE [LARGE SCALE GENOMIC DNA]</scope>
    <source>
        <strain evidence="2 3">CGMCC 4.7067</strain>
    </source>
</reference>
<evidence type="ECO:0000259" key="1">
    <source>
        <dbReference type="Pfam" id="PF11941"/>
    </source>
</evidence>
<comment type="caution">
    <text evidence="2">The sequence shown here is derived from an EMBL/GenBank/DDBJ whole genome shotgun (WGS) entry which is preliminary data.</text>
</comment>
<dbReference type="EMBL" id="PVTJ01000008">
    <property type="protein sequence ID" value="PRY56977.1"/>
    <property type="molecule type" value="Genomic_DNA"/>
</dbReference>
<protein>
    <recommendedName>
        <fullName evidence="1">DUF3459 domain-containing protein</fullName>
    </recommendedName>
</protein>
<organism evidence="2 3">
    <name type="scientific">Glycomyces artemisiae</name>
    <dbReference type="NCBI Taxonomy" id="1076443"/>
    <lineage>
        <taxon>Bacteria</taxon>
        <taxon>Bacillati</taxon>
        <taxon>Actinomycetota</taxon>
        <taxon>Actinomycetes</taxon>
        <taxon>Glycomycetales</taxon>
        <taxon>Glycomycetaceae</taxon>
        <taxon>Glycomyces</taxon>
    </lineage>
</organism>
<evidence type="ECO:0000313" key="3">
    <source>
        <dbReference type="Proteomes" id="UP000238176"/>
    </source>
</evidence>
<feature type="domain" description="DUF3459" evidence="1">
    <location>
        <begin position="6"/>
        <end position="51"/>
    </location>
</feature>
<dbReference type="InterPro" id="IPR022567">
    <property type="entry name" value="DUF3459"/>
</dbReference>
<dbReference type="AlphaFoldDB" id="A0A2T0UGN0"/>
<accession>A0A2T0UGN0</accession>